<dbReference type="GO" id="GO:0004252">
    <property type="term" value="F:serine-type endopeptidase activity"/>
    <property type="evidence" value="ECO:0007669"/>
    <property type="project" value="TreeGrafter"/>
</dbReference>
<dbReference type="KEGG" id="sgy:Sgly_2553"/>
<dbReference type="EMBL" id="CP002547">
    <property type="protein sequence ID" value="ADY56835.1"/>
    <property type="molecule type" value="Genomic_DNA"/>
</dbReference>
<evidence type="ECO:0000259" key="3">
    <source>
        <dbReference type="Pfam" id="PF00326"/>
    </source>
</evidence>
<keyword evidence="5" id="KW-1185">Reference proteome</keyword>
<dbReference type="SUPFAM" id="SSF53474">
    <property type="entry name" value="alpha/beta-Hydrolases"/>
    <property type="match status" value="1"/>
</dbReference>
<name>F0SWJ5_SYNGF</name>
<reference evidence="4 5" key="1">
    <citation type="journal article" date="2011" name="Stand. Genomic Sci.">
        <title>Complete genome sequence of Syntrophobotulus glycolicus type strain (FlGlyR).</title>
        <authorList>
            <person name="Han C."/>
            <person name="Mwirichia R."/>
            <person name="Chertkov O."/>
            <person name="Held B."/>
            <person name="Lapidus A."/>
            <person name="Nolan M."/>
            <person name="Lucas S."/>
            <person name="Hammon N."/>
            <person name="Deshpande S."/>
            <person name="Cheng J.F."/>
            <person name="Tapia R."/>
            <person name="Goodwin L."/>
            <person name="Pitluck S."/>
            <person name="Huntemann M."/>
            <person name="Liolios K."/>
            <person name="Ivanova N."/>
            <person name="Pagani I."/>
            <person name="Mavromatis K."/>
            <person name="Ovchinikova G."/>
            <person name="Pati A."/>
            <person name="Chen A."/>
            <person name="Palaniappan K."/>
            <person name="Land M."/>
            <person name="Hauser L."/>
            <person name="Brambilla E.M."/>
            <person name="Rohde M."/>
            <person name="Spring S."/>
            <person name="Sikorski J."/>
            <person name="Goker M."/>
            <person name="Woyke T."/>
            <person name="Bristow J."/>
            <person name="Eisen J.A."/>
            <person name="Markowitz V."/>
            <person name="Hugenholtz P."/>
            <person name="Kyrpides N.C."/>
            <person name="Klenk H.P."/>
            <person name="Detter J.C."/>
        </authorList>
    </citation>
    <scope>NUCLEOTIDE SEQUENCE [LARGE SCALE GENOMIC DNA]</scope>
    <source>
        <strain evidence="5">DSM 8271 / FlGlyR</strain>
    </source>
</reference>
<evidence type="ECO:0000313" key="4">
    <source>
        <dbReference type="EMBL" id="ADY56835.1"/>
    </source>
</evidence>
<dbReference type="STRING" id="645991.Sgly_2553"/>
<dbReference type="InterPro" id="IPR011042">
    <property type="entry name" value="6-blade_b-propeller_TolB-like"/>
</dbReference>
<sequence>MAAELPGLEALRLPGAPQVNPRQPEWVVLARSRIDAEKDSYPSELILLNLKSGEQAVLQDQTTGEPYGGHSPKWSEDGEKIAFLSNQNGVNELWLYRFAAGTAQCLVPGVQVKDYAWSPQGDKIAYITREQNRDSVCFQVRRLRYKLDGEGIPNGFDHVYLVDVETAKLTRISTAASDHRCPVFSADGRRLAYVVEFSDGDDLEKQPQIEIADLAQGQRSSLSPGAKSISALLWVNDKFYGAGKKTTENSVEFDKLFVFEERKGLRWLAVNLDVPVGYWVLSDVRRTGLNAAVQISEDERQIFFAGTREGRQLVFRLRLDTLECREVPLAANVIAFDLISCEEKGCEIVYLADSFKQPAEVYTGFWDLQNSVRPEQLTRWNDNPVLVWPEVEIKAYAYTSQDQIITRGWTMTPRSPGSKPVLGSVLVIHGGPHLSFGDTFFYDFLYLCSLGFRVIFGNPRGSSGYGQSFSRAIVGEWGNKDAGDVLGFLDTVGREEKITGPLFLMGGSYGGYLVNWLIAHDHRFQAAISERTVCNLYSKFGNSDLGFSINKAELGGGELWTDEELLMERSPIRYAPQVSTPVLLLHGENDQRCPIEQSEQWFNALRRLGKEVEFIRFPGASHAMAATGRPQQRRARLKAIADWLESH</sequence>
<keyword evidence="1 4" id="KW-0378">Hydrolase</keyword>
<dbReference type="EC" id="3.4.19.1" evidence="4"/>
<dbReference type="Gene3D" id="2.120.10.30">
    <property type="entry name" value="TolB, C-terminal domain"/>
    <property type="match status" value="2"/>
</dbReference>
<organism evidence="4 5">
    <name type="scientific">Syntrophobotulus glycolicus (strain DSM 8271 / FlGlyR)</name>
    <dbReference type="NCBI Taxonomy" id="645991"/>
    <lineage>
        <taxon>Bacteria</taxon>
        <taxon>Bacillati</taxon>
        <taxon>Bacillota</taxon>
        <taxon>Clostridia</taxon>
        <taxon>Eubacteriales</taxon>
        <taxon>Desulfitobacteriaceae</taxon>
        <taxon>Syntrophobotulus</taxon>
    </lineage>
</organism>
<dbReference type="Gene3D" id="3.40.50.1820">
    <property type="entry name" value="alpha/beta hydrolase"/>
    <property type="match status" value="1"/>
</dbReference>
<dbReference type="AlphaFoldDB" id="F0SWJ5"/>
<reference evidence="5" key="2">
    <citation type="submission" date="2011-02" db="EMBL/GenBank/DDBJ databases">
        <title>The complete genome of Syntrophobotulus glycolicus DSM 8271.</title>
        <authorList>
            <person name="Lucas S."/>
            <person name="Copeland A."/>
            <person name="Lapidus A."/>
            <person name="Bruce D."/>
            <person name="Goodwin L."/>
            <person name="Pitluck S."/>
            <person name="Kyrpides N."/>
            <person name="Mavromatis K."/>
            <person name="Pagani I."/>
            <person name="Ivanova N."/>
            <person name="Mikhailova N."/>
            <person name="Chertkov O."/>
            <person name="Held B."/>
            <person name="Detter J.C."/>
            <person name="Tapia R."/>
            <person name="Han C."/>
            <person name="Land M."/>
            <person name="Hauser L."/>
            <person name="Markowitz V."/>
            <person name="Cheng J.-F."/>
            <person name="Hugenholtz P."/>
            <person name="Woyke T."/>
            <person name="Wu D."/>
            <person name="Spring S."/>
            <person name="Schroeder M."/>
            <person name="Brambilla E."/>
            <person name="Klenk H.-P."/>
            <person name="Eisen J.A."/>
        </authorList>
    </citation>
    <scope>NUCLEOTIDE SEQUENCE [LARGE SCALE GENOMIC DNA]</scope>
    <source>
        <strain evidence="5">DSM 8271 / FlGlyR</strain>
    </source>
</reference>
<evidence type="ECO:0000313" key="5">
    <source>
        <dbReference type="Proteomes" id="UP000007488"/>
    </source>
</evidence>
<keyword evidence="2" id="KW-0720">Serine protease</keyword>
<dbReference type="PANTHER" id="PTHR42776">
    <property type="entry name" value="SERINE PEPTIDASE S9 FAMILY MEMBER"/>
    <property type="match status" value="1"/>
</dbReference>
<dbReference type="SUPFAM" id="SSF82171">
    <property type="entry name" value="DPP6 N-terminal domain-like"/>
    <property type="match status" value="1"/>
</dbReference>
<dbReference type="eggNOG" id="COG0823">
    <property type="taxonomic scope" value="Bacteria"/>
</dbReference>
<dbReference type="Proteomes" id="UP000007488">
    <property type="component" value="Chromosome"/>
</dbReference>
<dbReference type="GO" id="GO:0006508">
    <property type="term" value="P:proteolysis"/>
    <property type="evidence" value="ECO:0007669"/>
    <property type="project" value="InterPro"/>
</dbReference>
<dbReference type="HOGENOM" id="CLU_008615_2_1_9"/>
<gene>
    <name evidence="4" type="ordered locus">Sgly_2553</name>
</gene>
<dbReference type="PANTHER" id="PTHR42776:SF27">
    <property type="entry name" value="DIPEPTIDYL PEPTIDASE FAMILY MEMBER 6"/>
    <property type="match status" value="1"/>
</dbReference>
<dbReference type="InterPro" id="IPR029058">
    <property type="entry name" value="AB_hydrolase_fold"/>
</dbReference>
<dbReference type="Pfam" id="PF00326">
    <property type="entry name" value="Peptidase_S9"/>
    <property type="match status" value="1"/>
</dbReference>
<dbReference type="MEROPS" id="S09.071"/>
<dbReference type="InterPro" id="IPR011659">
    <property type="entry name" value="WD40"/>
</dbReference>
<dbReference type="InterPro" id="IPR001375">
    <property type="entry name" value="Peptidase_S9_cat"/>
</dbReference>
<dbReference type="GO" id="GO:0008242">
    <property type="term" value="F:omega peptidase activity"/>
    <property type="evidence" value="ECO:0007669"/>
    <property type="project" value="UniProtKB-EC"/>
</dbReference>
<protein>
    <submittedName>
        <fullName evidence="4">Acylaminoacyl-peptidase</fullName>
        <ecNumber evidence="4">3.4.19.1</ecNumber>
    </submittedName>
</protein>
<evidence type="ECO:0000256" key="1">
    <source>
        <dbReference type="ARBA" id="ARBA00022801"/>
    </source>
</evidence>
<proteinExistence type="predicted"/>
<dbReference type="eggNOG" id="COG1506">
    <property type="taxonomic scope" value="Bacteria"/>
</dbReference>
<accession>F0SWJ5</accession>
<evidence type="ECO:0000256" key="2">
    <source>
        <dbReference type="ARBA" id="ARBA00022825"/>
    </source>
</evidence>
<dbReference type="Pfam" id="PF07676">
    <property type="entry name" value="PD40"/>
    <property type="match status" value="2"/>
</dbReference>
<feature type="domain" description="Peptidase S9 prolyl oligopeptidase catalytic" evidence="3">
    <location>
        <begin position="440"/>
        <end position="646"/>
    </location>
</feature>
<keyword evidence="2" id="KW-0645">Protease</keyword>
<dbReference type="OrthoDB" id="9773293at2"/>